<sequence length="351" mass="37639">MSHGELSTAGVDLVRARVTLGHSDIIMRPIGLGCMTMSQSYGDADRETSIATIREAIDLGVGMLDTADVYGAADAAFGAPIKGFGHNEELIGEAIAGRRSEVVIATKFAVQMGADGAIGLAGDPAYVVQACDASLRRLRVDHIDLYYCHRQDPTVPIEETVGAMGELVRQGKVRAIGHCELPVDELRRAHSTFPLSALQSEYSLWERSIEADGIVDACRAAGITLVPYSPLGRAMLTGQLRRGQVFDSTDYRSVLPRFTGENLDRNATLVEGLRLFSSRKGATPGQVALAWLLAQPLDVVPIPGTKRVSYLRENTAATEVALSADEVAQLSALFDPEEVRGGRYPDSPADS</sequence>
<dbReference type="PANTHER" id="PTHR43625:SF40">
    <property type="entry name" value="ALDO-KETO REDUCTASE YAKC [NADP(+)]"/>
    <property type="match status" value="1"/>
</dbReference>
<protein>
    <submittedName>
        <fullName evidence="3">Aldo/keto reductase</fullName>
    </submittedName>
</protein>
<gene>
    <name evidence="3" type="ORF">D8S82_19125</name>
</gene>
<reference evidence="3 4" key="1">
    <citation type="submission" date="2018-10" db="EMBL/GenBank/DDBJ databases">
        <title>Draft genome of Mycobacterium hodleri strain B.</title>
        <authorList>
            <person name="Amande T.J."/>
            <person name="Mcgenity T.J."/>
        </authorList>
    </citation>
    <scope>NUCLEOTIDE SEQUENCE [LARGE SCALE GENOMIC DNA]</scope>
    <source>
        <strain evidence="3 4">B</strain>
    </source>
</reference>
<dbReference type="SUPFAM" id="SSF51430">
    <property type="entry name" value="NAD(P)-linked oxidoreductase"/>
    <property type="match status" value="1"/>
</dbReference>
<dbReference type="PANTHER" id="PTHR43625">
    <property type="entry name" value="AFLATOXIN B1 ALDEHYDE REDUCTASE"/>
    <property type="match status" value="1"/>
</dbReference>
<organism evidence="3 4">
    <name type="scientific">Mycolicibacterium hodleri</name>
    <dbReference type="NCBI Taxonomy" id="49897"/>
    <lineage>
        <taxon>Bacteria</taxon>
        <taxon>Bacillati</taxon>
        <taxon>Actinomycetota</taxon>
        <taxon>Actinomycetes</taxon>
        <taxon>Mycobacteriales</taxon>
        <taxon>Mycobacteriaceae</taxon>
        <taxon>Mycolicibacterium</taxon>
    </lineage>
</organism>
<proteinExistence type="predicted"/>
<evidence type="ECO:0000313" key="3">
    <source>
        <dbReference type="EMBL" id="TQR84921.1"/>
    </source>
</evidence>
<comment type="caution">
    <text evidence="3">The sequence shown here is derived from an EMBL/GenBank/DDBJ whole genome shotgun (WGS) entry which is preliminary data.</text>
</comment>
<dbReference type="InterPro" id="IPR050791">
    <property type="entry name" value="Aldo-Keto_reductase"/>
</dbReference>
<name>A0A544VY53_9MYCO</name>
<dbReference type="Proteomes" id="UP000315759">
    <property type="component" value="Unassembled WGS sequence"/>
</dbReference>
<dbReference type="AlphaFoldDB" id="A0A544VY53"/>
<dbReference type="Gene3D" id="3.20.20.100">
    <property type="entry name" value="NADP-dependent oxidoreductase domain"/>
    <property type="match status" value="1"/>
</dbReference>
<dbReference type="GO" id="GO:0016491">
    <property type="term" value="F:oxidoreductase activity"/>
    <property type="evidence" value="ECO:0007669"/>
    <property type="project" value="UniProtKB-KW"/>
</dbReference>
<dbReference type="InterPro" id="IPR023210">
    <property type="entry name" value="NADP_OxRdtase_dom"/>
</dbReference>
<keyword evidence="1" id="KW-0560">Oxidoreductase</keyword>
<evidence type="ECO:0000259" key="2">
    <source>
        <dbReference type="Pfam" id="PF00248"/>
    </source>
</evidence>
<evidence type="ECO:0000256" key="1">
    <source>
        <dbReference type="ARBA" id="ARBA00023002"/>
    </source>
</evidence>
<evidence type="ECO:0000313" key="4">
    <source>
        <dbReference type="Proteomes" id="UP000315759"/>
    </source>
</evidence>
<feature type="domain" description="NADP-dependent oxidoreductase" evidence="2">
    <location>
        <begin position="29"/>
        <end position="333"/>
    </location>
</feature>
<dbReference type="EMBL" id="VIFX01000025">
    <property type="protein sequence ID" value="TQR84921.1"/>
    <property type="molecule type" value="Genomic_DNA"/>
</dbReference>
<keyword evidence="4" id="KW-1185">Reference proteome</keyword>
<accession>A0A544VY53</accession>
<dbReference type="Pfam" id="PF00248">
    <property type="entry name" value="Aldo_ket_red"/>
    <property type="match status" value="1"/>
</dbReference>
<dbReference type="GO" id="GO:0005737">
    <property type="term" value="C:cytoplasm"/>
    <property type="evidence" value="ECO:0007669"/>
    <property type="project" value="TreeGrafter"/>
</dbReference>
<dbReference type="InterPro" id="IPR036812">
    <property type="entry name" value="NAD(P)_OxRdtase_dom_sf"/>
</dbReference>